<evidence type="ECO:0000256" key="3">
    <source>
        <dbReference type="ARBA" id="ARBA00022960"/>
    </source>
</evidence>
<sequence>MPVAEDCIQACGTFMLYIPNMRHLINFLIKYNHFFAFILWETVALILLFRFNHYHQVVFLTSANDVTGKVYEVSGGIRSYFNLKMTNTELLDRNMWLEQKITDLEKALQERGMSSVEIDSVKELPLKEYQIFKANAINNSLTMADNYITLDKGTSSGIRSEMGVVGINGIVGIVYTTSLHYSVVISVLNSKSSISCKIKNSDYFGYLKWGVGDSQHAYLRDLPRHAEVHQGDTVITSGYSAVFPAGIMVGTVAGILDTNEALSDWIKVKLATDFGKISEVRIIARNDHEEIQELENRNLK</sequence>
<dbReference type="InterPro" id="IPR007221">
    <property type="entry name" value="MreC"/>
</dbReference>
<reference evidence="7" key="1">
    <citation type="submission" date="2019-03" db="EMBL/GenBank/DDBJ databases">
        <title>Single cell metagenomics reveals metabolic interactions within the superorganism composed of flagellate Streblomastix strix and complex community of Bacteroidetes bacteria on its surface.</title>
        <authorList>
            <person name="Treitli S.C."/>
            <person name="Kolisko M."/>
            <person name="Husnik F."/>
            <person name="Keeling P."/>
            <person name="Hampl V."/>
        </authorList>
    </citation>
    <scope>NUCLEOTIDE SEQUENCE</scope>
    <source>
        <strain evidence="7">STM</strain>
    </source>
</reference>
<comment type="caution">
    <text evidence="7">The sequence shown here is derived from an EMBL/GenBank/DDBJ whole genome shotgun (WGS) entry which is preliminary data.</text>
</comment>
<protein>
    <recommendedName>
        <fullName evidence="2">Cell shape-determining protein MreC</fullName>
    </recommendedName>
    <alternativeName>
        <fullName evidence="4">Cell shape protein MreC</fullName>
    </alternativeName>
</protein>
<keyword evidence="5" id="KW-1133">Transmembrane helix</keyword>
<evidence type="ECO:0000256" key="4">
    <source>
        <dbReference type="ARBA" id="ARBA00032089"/>
    </source>
</evidence>
<dbReference type="PANTHER" id="PTHR34138:SF1">
    <property type="entry name" value="CELL SHAPE-DETERMINING PROTEIN MREC"/>
    <property type="match status" value="1"/>
</dbReference>
<evidence type="ECO:0000256" key="5">
    <source>
        <dbReference type="SAM" id="Phobius"/>
    </source>
</evidence>
<keyword evidence="5" id="KW-0472">Membrane</keyword>
<dbReference type="GO" id="GO:0008360">
    <property type="term" value="P:regulation of cell shape"/>
    <property type="evidence" value="ECO:0007669"/>
    <property type="project" value="UniProtKB-KW"/>
</dbReference>
<dbReference type="GO" id="GO:0005886">
    <property type="term" value="C:plasma membrane"/>
    <property type="evidence" value="ECO:0007669"/>
    <property type="project" value="TreeGrafter"/>
</dbReference>
<accession>A0A5J4QMW8</accession>
<comment type="similarity">
    <text evidence="1">Belongs to the MreC family.</text>
</comment>
<keyword evidence="3" id="KW-0133">Cell shape</keyword>
<dbReference type="AlphaFoldDB" id="A0A5J4QMW8"/>
<dbReference type="EMBL" id="SNRY01003175">
    <property type="protein sequence ID" value="KAA6321933.1"/>
    <property type="molecule type" value="Genomic_DNA"/>
</dbReference>
<dbReference type="PANTHER" id="PTHR34138">
    <property type="entry name" value="CELL SHAPE-DETERMINING PROTEIN MREC"/>
    <property type="match status" value="1"/>
</dbReference>
<feature type="domain" description="Rod shape-determining protein MreC beta-barrel core" evidence="6">
    <location>
        <begin position="137"/>
        <end position="283"/>
    </location>
</feature>
<dbReference type="InterPro" id="IPR042177">
    <property type="entry name" value="Cell/Rod_1"/>
</dbReference>
<evidence type="ECO:0000256" key="2">
    <source>
        <dbReference type="ARBA" id="ARBA00013855"/>
    </source>
</evidence>
<evidence type="ECO:0000259" key="6">
    <source>
        <dbReference type="Pfam" id="PF04085"/>
    </source>
</evidence>
<feature type="transmembrane region" description="Helical" evidence="5">
    <location>
        <begin position="31"/>
        <end position="51"/>
    </location>
</feature>
<dbReference type="NCBIfam" id="NF010532">
    <property type="entry name" value="PRK13922.9-3"/>
    <property type="match status" value="1"/>
</dbReference>
<evidence type="ECO:0000313" key="7">
    <source>
        <dbReference type="EMBL" id="KAA6321933.1"/>
    </source>
</evidence>
<evidence type="ECO:0000256" key="1">
    <source>
        <dbReference type="ARBA" id="ARBA00009369"/>
    </source>
</evidence>
<dbReference type="Gene3D" id="2.40.10.350">
    <property type="entry name" value="Rod shape-determining protein MreC, domain 2"/>
    <property type="match status" value="1"/>
</dbReference>
<dbReference type="Pfam" id="PF04085">
    <property type="entry name" value="MreC"/>
    <property type="match status" value="1"/>
</dbReference>
<dbReference type="InterPro" id="IPR055342">
    <property type="entry name" value="MreC_beta-barrel_core"/>
</dbReference>
<dbReference type="InterPro" id="IPR042175">
    <property type="entry name" value="Cell/Rod_MreC_2"/>
</dbReference>
<gene>
    <name evidence="7" type="ORF">EZS27_028473</name>
</gene>
<organism evidence="7">
    <name type="scientific">termite gut metagenome</name>
    <dbReference type="NCBI Taxonomy" id="433724"/>
    <lineage>
        <taxon>unclassified sequences</taxon>
        <taxon>metagenomes</taxon>
        <taxon>organismal metagenomes</taxon>
    </lineage>
</organism>
<keyword evidence="5" id="KW-0812">Transmembrane</keyword>
<proteinExistence type="inferred from homology"/>
<name>A0A5J4QMW8_9ZZZZ</name>
<dbReference type="Gene3D" id="2.40.10.340">
    <property type="entry name" value="Rod shape-determining protein MreC, domain 1"/>
    <property type="match status" value="1"/>
</dbReference>